<evidence type="ECO:0000256" key="1">
    <source>
        <dbReference type="ARBA" id="ARBA00006432"/>
    </source>
</evidence>
<dbReference type="InterPro" id="IPR045851">
    <property type="entry name" value="AMP-bd_C_sf"/>
</dbReference>
<accession>A0ABN6BD15</accession>
<dbReference type="RefSeq" id="WP_083130694.1">
    <property type="nucleotide sequence ID" value="NZ_AP022607.1"/>
</dbReference>
<feature type="domain" description="AMP-binding enzyme C-terminal" evidence="4">
    <location>
        <begin position="425"/>
        <end position="499"/>
    </location>
</feature>
<evidence type="ECO:0000259" key="4">
    <source>
        <dbReference type="Pfam" id="PF13193"/>
    </source>
</evidence>
<keyword evidence="6" id="KW-1185">Reference proteome</keyword>
<keyword evidence="2 5" id="KW-0436">Ligase</keyword>
<organism evidence="5 6">
    <name type="scientific">Mycobacterium branderi</name>
    <dbReference type="NCBI Taxonomy" id="43348"/>
    <lineage>
        <taxon>Bacteria</taxon>
        <taxon>Bacillati</taxon>
        <taxon>Actinomycetota</taxon>
        <taxon>Actinomycetes</taxon>
        <taxon>Mycobacteriales</taxon>
        <taxon>Mycobacteriaceae</taxon>
        <taxon>Mycobacterium</taxon>
    </lineage>
</organism>
<dbReference type="EMBL" id="AP022607">
    <property type="protein sequence ID" value="BBZ15626.1"/>
    <property type="molecule type" value="Genomic_DNA"/>
</dbReference>
<geneLocation type="plasmid" evidence="5 6">
    <name>pJCM12687</name>
</geneLocation>
<evidence type="ECO:0000259" key="3">
    <source>
        <dbReference type="Pfam" id="PF00501"/>
    </source>
</evidence>
<name>A0ABN6BD15_9MYCO</name>
<dbReference type="InterPro" id="IPR042099">
    <property type="entry name" value="ANL_N_sf"/>
</dbReference>
<dbReference type="Pfam" id="PF13193">
    <property type="entry name" value="AMP-binding_C"/>
    <property type="match status" value="1"/>
</dbReference>
<dbReference type="Gene3D" id="3.40.50.12780">
    <property type="entry name" value="N-terminal domain of ligase-like"/>
    <property type="match status" value="1"/>
</dbReference>
<dbReference type="PANTHER" id="PTHR43201:SF5">
    <property type="entry name" value="MEDIUM-CHAIN ACYL-COA LIGASE ACSF2, MITOCHONDRIAL"/>
    <property type="match status" value="1"/>
</dbReference>
<dbReference type="Proteomes" id="UP000467379">
    <property type="component" value="Plasmid pJCM12687"/>
</dbReference>
<reference evidence="5 6" key="1">
    <citation type="journal article" date="2019" name="Emerg. Microbes Infect.">
        <title>Comprehensive subspecies identification of 175 nontuberculous mycobacteria species based on 7547 genomic profiles.</title>
        <authorList>
            <person name="Matsumoto Y."/>
            <person name="Kinjo T."/>
            <person name="Motooka D."/>
            <person name="Nabeya D."/>
            <person name="Jung N."/>
            <person name="Uechi K."/>
            <person name="Horii T."/>
            <person name="Iida T."/>
            <person name="Fujita J."/>
            <person name="Nakamura S."/>
        </authorList>
    </citation>
    <scope>NUCLEOTIDE SEQUENCE [LARGE SCALE GENOMIC DNA]</scope>
    <source>
        <strain evidence="5 6">JCM 12687</strain>
        <plasmid evidence="5">pJCM12687</plasmid>
    </source>
</reference>
<evidence type="ECO:0000313" key="5">
    <source>
        <dbReference type="EMBL" id="BBZ15626.1"/>
    </source>
</evidence>
<dbReference type="PANTHER" id="PTHR43201">
    <property type="entry name" value="ACYL-COA SYNTHETASE"/>
    <property type="match status" value="1"/>
</dbReference>
<protein>
    <submittedName>
        <fullName evidence="5">ATP-dependent acyl-CoA ligase</fullName>
    </submittedName>
</protein>
<dbReference type="PROSITE" id="PS00455">
    <property type="entry name" value="AMP_BINDING"/>
    <property type="match status" value="1"/>
</dbReference>
<dbReference type="InterPro" id="IPR020845">
    <property type="entry name" value="AMP-binding_CS"/>
</dbReference>
<gene>
    <name evidence="5" type="ORF">MBRA_58210</name>
</gene>
<keyword evidence="5" id="KW-0614">Plasmid</keyword>
<sequence length="542" mass="59310">MSDGLATILGRLRARVEQDPDRHLAACGGGWNSVGQAYDRARRLAAGLYQLGVRPGDRVASMMANRDEALDVLFGCAALGAVHVPLNMFLKGEFLRYQLVDADPGVVIADYAAYPLMAEVATSSPELSEVTFVSLDCDAEGSSGAIRYRDLFVDPTQAWPDPTPDDLVSVLYTSGTTGMPKGCMISNGYFVRMPRAHMINGWFTADDTSLCPLSLYHGFALSALMDALVAGCRVSFEPTFSASGLIERAREIGATQVFGVGAMAAALLATRPRADDADHTIERVIFIPLAPQVQRELACRFGVRAIGEGYGQTEVLPATMGSGRRSAGERTSAGARVPWLDVQVVDDDDRLLPVGQTGEIVVRPLEPHSMFSGYWRNEQATLQAWRNLWHHTGDLGVFDDEGLLYYVDRKKDALRRHGENVSSVELELAICAHAAIAEVAVHATPADVREDEIKVCVVLKPGAQLTPEELFDFFRTNLPYYAVPRYVEFLDELPVNAMGRVQKHKLRESWDTPTTVDLQALGLVVERSARRGARRGPRSESQ</sequence>
<dbReference type="InterPro" id="IPR000873">
    <property type="entry name" value="AMP-dep_synth/lig_dom"/>
</dbReference>
<dbReference type="InterPro" id="IPR025110">
    <property type="entry name" value="AMP-bd_C"/>
</dbReference>
<proteinExistence type="inferred from homology"/>
<dbReference type="SUPFAM" id="SSF56801">
    <property type="entry name" value="Acetyl-CoA synthetase-like"/>
    <property type="match status" value="1"/>
</dbReference>
<dbReference type="Gene3D" id="3.30.300.30">
    <property type="match status" value="1"/>
</dbReference>
<dbReference type="GO" id="GO:0016874">
    <property type="term" value="F:ligase activity"/>
    <property type="evidence" value="ECO:0007669"/>
    <property type="project" value="UniProtKB-KW"/>
</dbReference>
<feature type="domain" description="AMP-dependent synthetase/ligase" evidence="3">
    <location>
        <begin position="13"/>
        <end position="375"/>
    </location>
</feature>
<dbReference type="Pfam" id="PF00501">
    <property type="entry name" value="AMP-binding"/>
    <property type="match status" value="1"/>
</dbReference>
<comment type="similarity">
    <text evidence="1">Belongs to the ATP-dependent AMP-binding enzyme family.</text>
</comment>
<evidence type="ECO:0000313" key="6">
    <source>
        <dbReference type="Proteomes" id="UP000467379"/>
    </source>
</evidence>
<evidence type="ECO:0000256" key="2">
    <source>
        <dbReference type="ARBA" id="ARBA00022598"/>
    </source>
</evidence>